<dbReference type="SUPFAM" id="SSF69318">
    <property type="entry name" value="Integrin alpha N-terminal domain"/>
    <property type="match status" value="1"/>
</dbReference>
<evidence type="ECO:0000259" key="6">
    <source>
        <dbReference type="Pfam" id="PF12256"/>
    </source>
</evidence>
<evidence type="ECO:0000256" key="1">
    <source>
        <dbReference type="ARBA" id="ARBA00004613"/>
    </source>
</evidence>
<keyword evidence="4" id="KW-0843">Virulence</keyword>
<dbReference type="InterPro" id="IPR022045">
    <property type="entry name" value="TcdB_toxin_mid/N"/>
</dbReference>
<feature type="domain" description="Insecticide toxin TcdB middle/N-terminal" evidence="6">
    <location>
        <begin position="628"/>
        <end position="731"/>
    </location>
</feature>
<keyword evidence="2" id="KW-0964">Secreted</keyword>
<keyword evidence="8" id="KW-1185">Reference proteome</keyword>
<evidence type="ECO:0000256" key="4">
    <source>
        <dbReference type="ARBA" id="ARBA00023026"/>
    </source>
</evidence>
<dbReference type="GO" id="GO:0005576">
    <property type="term" value="C:extracellular region"/>
    <property type="evidence" value="ECO:0007669"/>
    <property type="project" value="UniProtKB-SubCell"/>
</dbReference>
<evidence type="ECO:0000313" key="7">
    <source>
        <dbReference type="EMBL" id="MTV40550.1"/>
    </source>
</evidence>
<name>A0A6L6PN38_9BURK</name>
<organism evidence="7 8">
    <name type="scientific">Duganella radicis</name>
    <dbReference type="NCBI Taxonomy" id="551988"/>
    <lineage>
        <taxon>Bacteria</taxon>
        <taxon>Pseudomonadati</taxon>
        <taxon>Pseudomonadota</taxon>
        <taxon>Betaproteobacteria</taxon>
        <taxon>Burkholderiales</taxon>
        <taxon>Oxalobacteraceae</taxon>
        <taxon>Telluria group</taxon>
        <taxon>Duganella</taxon>
    </lineage>
</organism>
<keyword evidence="3 5" id="KW-0732">Signal</keyword>
<proteinExistence type="predicted"/>
<dbReference type="Pfam" id="PF13517">
    <property type="entry name" value="FG-GAP_3"/>
    <property type="match status" value="1"/>
</dbReference>
<evidence type="ECO:0000256" key="5">
    <source>
        <dbReference type="SAM" id="SignalP"/>
    </source>
</evidence>
<feature type="chain" id="PRO_5026804367" description="Insecticide toxin TcdB middle/N-terminal domain-containing protein" evidence="5">
    <location>
        <begin position="22"/>
        <end position="919"/>
    </location>
</feature>
<dbReference type="PANTHER" id="PTHR46580">
    <property type="entry name" value="SENSOR KINASE-RELATED"/>
    <property type="match status" value="1"/>
</dbReference>
<comment type="caution">
    <text evidence="7">The sequence shown here is derived from an EMBL/GenBank/DDBJ whole genome shotgun (WGS) entry which is preliminary data.</text>
</comment>
<evidence type="ECO:0000313" key="8">
    <source>
        <dbReference type="Proteomes" id="UP000475582"/>
    </source>
</evidence>
<dbReference type="Gene3D" id="2.40.128.340">
    <property type="match status" value="2"/>
</dbReference>
<protein>
    <recommendedName>
        <fullName evidence="6">Insecticide toxin TcdB middle/N-terminal domain-containing protein</fullName>
    </recommendedName>
</protein>
<evidence type="ECO:0000256" key="2">
    <source>
        <dbReference type="ARBA" id="ARBA00022525"/>
    </source>
</evidence>
<dbReference type="RefSeq" id="WP_155466536.1">
    <property type="nucleotide sequence ID" value="NZ_WNKY01000036.1"/>
</dbReference>
<dbReference type="AlphaFoldDB" id="A0A6L6PN38"/>
<sequence length="919" mass="97689">MPRFVPRALLPLVLVPVFSFAAPAQMQTPAQFSVGANGAATFTIPIQVAPGVAGVQPDLSLTYSSSAGTGLMGVGWSINGFSTITRCGTSVAQDGQLSGVNAEAADQFCMNGQRLILVSGAPGGEGSEYRTEIDGISKIVSYGPSYLGPTRFKVWTKSGQKLAFGDAAATVISADRQRYISWSLYQVYDVKGNYYQINYSDSAVSAQRYPVSVEYTRNDDFDYSLKTAGLRLKLNNVRFGYENLASTEITSTYQMGHKTANPVRLTSVRSYLYLDDGQSVEPLIREYRIAYDKSPTTQRSRVTSITECDKSINCMPSMTFGWQGSVPNFAGDGSGYWAGPVAGQSSVTGDFNGDGKADILAYSGSGNVWNLCLSNGTAFNCSDVNLVSGADVKNLVGDFNGDGKSDIMVYSGSANQWNLCLANDTGFNCSVVQAGSDASIARDFNGDGRTDMISYLATNQWQLCLSNGAGFDCSTVAATTGDSVFGDFNGDGRTDMMAYLGSGQWSMCLSTGNAFTCGTVAAHSGGTQNNVIGDFNGDGLTDLMSYNGANSQWQMCLATGKGFDCSTVVAHAAGVQGNVAGDFNGDGRTDLTAFNAATGQWRLCMASGSGFACSDVAGPATAENKDLSADYNGDGKTDLMRFSSADGRWHAMLANNAAVDLMTSISRGLGGTTNISYKPLTDVSVYTKLDSPASASIYPLRDLQIPLYVVAAVSSPNGIGGTLTTTYKYGGLKENVSARTQMGVGAAFLGWAANYSGQYNPGFSSGMGRNLLGFAWVESQQIESKRKSRTVYRQDWPYVGLAASTTTWLVKSAGDVQLSKNENTYDFLISKTLSGCVTGACKSYLPYLSVSLSNTWDLNGAVLPWNKVTIQPDQWGNPLQTTSSTEGGYSKTTVRTYLNDEANWYIGRPLSTVETSVSP</sequence>
<dbReference type="OrthoDB" id="5481797at2"/>
<gene>
    <name evidence="7" type="ORF">GM676_23610</name>
</gene>
<dbReference type="EMBL" id="WNKY01000036">
    <property type="protein sequence ID" value="MTV40550.1"/>
    <property type="molecule type" value="Genomic_DNA"/>
</dbReference>
<dbReference type="Proteomes" id="UP000475582">
    <property type="component" value="Unassembled WGS sequence"/>
</dbReference>
<dbReference type="InterPro" id="IPR028994">
    <property type="entry name" value="Integrin_alpha_N"/>
</dbReference>
<dbReference type="GO" id="GO:0005737">
    <property type="term" value="C:cytoplasm"/>
    <property type="evidence" value="ECO:0007669"/>
    <property type="project" value="InterPro"/>
</dbReference>
<dbReference type="InterPro" id="IPR013517">
    <property type="entry name" value="FG-GAP"/>
</dbReference>
<dbReference type="Pfam" id="PF12256">
    <property type="entry name" value="TcdB_toxin_midN"/>
    <property type="match status" value="1"/>
</dbReference>
<dbReference type="Pfam" id="PF01839">
    <property type="entry name" value="FG-GAP"/>
    <property type="match status" value="1"/>
</dbReference>
<feature type="signal peptide" evidence="5">
    <location>
        <begin position="1"/>
        <end position="21"/>
    </location>
</feature>
<evidence type="ECO:0000256" key="3">
    <source>
        <dbReference type="ARBA" id="ARBA00022729"/>
    </source>
</evidence>
<dbReference type="InterPro" id="IPR003284">
    <property type="entry name" value="Sal_SpvB"/>
</dbReference>
<dbReference type="Pfam" id="PF03534">
    <property type="entry name" value="SpvB"/>
    <property type="match status" value="1"/>
</dbReference>
<dbReference type="PANTHER" id="PTHR46580:SF2">
    <property type="entry name" value="MAM DOMAIN-CONTAINING PROTEIN"/>
    <property type="match status" value="1"/>
</dbReference>
<comment type="subcellular location">
    <subcellularLocation>
        <location evidence="1">Secreted</location>
    </subcellularLocation>
</comment>
<reference evidence="7 8" key="1">
    <citation type="submission" date="2019-11" db="EMBL/GenBank/DDBJ databases">
        <title>Type strains purchased from KCTC, JCM and DSMZ.</title>
        <authorList>
            <person name="Lu H."/>
        </authorList>
    </citation>
    <scope>NUCLEOTIDE SEQUENCE [LARGE SCALE GENOMIC DNA]</scope>
    <source>
        <strain evidence="7 8">KCTC 22382</strain>
    </source>
</reference>
<accession>A0A6L6PN38</accession>